<comment type="caution">
    <text evidence="1">The sequence shown here is derived from an EMBL/GenBank/DDBJ whole genome shotgun (WGS) entry which is preliminary data.</text>
</comment>
<reference evidence="1 2" key="1">
    <citation type="submission" date="2019-11" db="EMBL/GenBank/DDBJ databases">
        <title>Type strains purchased from KCTC, JCM and DSMZ.</title>
        <authorList>
            <person name="Lu H."/>
        </authorList>
    </citation>
    <scope>NUCLEOTIDE SEQUENCE [LARGE SCALE GENOMIC DNA]</scope>
    <source>
        <strain evidence="1 2">KCTC 52429</strain>
    </source>
</reference>
<dbReference type="EMBL" id="WNKZ01000285">
    <property type="protein sequence ID" value="MTV56544.1"/>
    <property type="molecule type" value="Genomic_DNA"/>
</dbReference>
<evidence type="ECO:0000313" key="1">
    <source>
        <dbReference type="EMBL" id="MTV56544.1"/>
    </source>
</evidence>
<dbReference type="AlphaFoldDB" id="A0A6I3T508"/>
<proteinExistence type="predicted"/>
<dbReference type="RefSeq" id="WP_260115715.1">
    <property type="nucleotide sequence ID" value="NZ_WNKZ01000285.1"/>
</dbReference>
<dbReference type="Proteomes" id="UP000430634">
    <property type="component" value="Unassembled WGS sequence"/>
</dbReference>
<name>A0A6I3T508_9BURK</name>
<dbReference type="Gene3D" id="2.30.110.50">
    <property type="match status" value="1"/>
</dbReference>
<dbReference type="SUPFAM" id="SSF69279">
    <property type="entry name" value="Phage tail proteins"/>
    <property type="match status" value="1"/>
</dbReference>
<feature type="non-terminal residue" evidence="1">
    <location>
        <position position="1"/>
    </location>
</feature>
<organism evidence="1 2">
    <name type="scientific">Pseudoduganella buxea</name>
    <dbReference type="NCBI Taxonomy" id="1949069"/>
    <lineage>
        <taxon>Bacteria</taxon>
        <taxon>Pseudomonadati</taxon>
        <taxon>Pseudomonadota</taxon>
        <taxon>Betaproteobacteria</taxon>
        <taxon>Burkholderiales</taxon>
        <taxon>Oxalobacteraceae</taxon>
        <taxon>Telluria group</taxon>
        <taxon>Pseudoduganella</taxon>
    </lineage>
</organism>
<sequence>PEALMPERFAGREGVNELYDFDVQALSTSTDLDLDQFIGEEMTVTLLQPDGSRRAWHGLCTEAAWLGADGGVARYRLRLEPALALLRLRRDSYIFQDKTVQDIVT</sequence>
<accession>A0A6I3T508</accession>
<evidence type="ECO:0000313" key="2">
    <source>
        <dbReference type="Proteomes" id="UP000430634"/>
    </source>
</evidence>
<gene>
    <name evidence="1" type="ORF">GM672_27970</name>
</gene>
<feature type="non-terminal residue" evidence="1">
    <location>
        <position position="105"/>
    </location>
</feature>
<dbReference type="Pfam" id="PF05954">
    <property type="entry name" value="Phage_GPD"/>
    <property type="match status" value="1"/>
</dbReference>
<protein>
    <submittedName>
        <fullName evidence="1">Type VI secretion system tip protein VgrG</fullName>
    </submittedName>
</protein>
<dbReference type="Gene3D" id="3.55.50.10">
    <property type="entry name" value="Baseplate protein-like domains"/>
    <property type="match status" value="1"/>
</dbReference>